<dbReference type="GO" id="GO:0160140">
    <property type="term" value="F:23S rRNA pseudouridine(1911/1915/1917) synthase activity"/>
    <property type="evidence" value="ECO:0007669"/>
    <property type="project" value="UniProtKB-EC"/>
</dbReference>
<dbReference type="AlphaFoldDB" id="A0A1T4TZW7"/>
<dbReference type="InterPro" id="IPR036986">
    <property type="entry name" value="S4_RNA-bd_sf"/>
</dbReference>
<sequence length="347" mass="39357">MTKPKGQVPAKVLVSQRIKKFVMAQQLELSSTVNESQLGQRLDQALAELFPDYSRSRIKEWILADKVSVDGEIVNKPRVKMMGGEAIVVQAEIEDEKRWEPQDIPLNIVYEDDDILVINKPRGLVVHPGAGCPDGTVLNGLLFRYPDIAEVPRAGIVHRLDKDTTGLMVVAKNVPTQTRLVRALQKRKKFTREYEAIAIGNMTGGGTVEKPIGRHSTKRTHMAVQVMGKPAITHYRVVEHFRAHARLRLRLETGRTHQIRVHMAYLNHPLIGDQLYGGRPRPPRNAGDELIQTLRKFDRQALHAVMLRIEHPTTKEVMEWHAPVPDDMVHLTEVLRVDAQEHGELDY</sequence>
<evidence type="ECO:0000256" key="3">
    <source>
        <dbReference type="ARBA" id="ARBA00022490"/>
    </source>
</evidence>
<dbReference type="FunFam" id="3.30.2350.10:FF:000006">
    <property type="entry name" value="Pseudouridine synthase"/>
    <property type="match status" value="1"/>
</dbReference>
<dbReference type="PROSITE" id="PS50889">
    <property type="entry name" value="S4"/>
    <property type="match status" value="1"/>
</dbReference>
<dbReference type="Gene3D" id="3.10.290.10">
    <property type="entry name" value="RNA-binding S4 domain"/>
    <property type="match status" value="1"/>
</dbReference>
<evidence type="ECO:0000256" key="4">
    <source>
        <dbReference type="ARBA" id="ARBA00022552"/>
    </source>
</evidence>
<dbReference type="FunFam" id="3.10.290.10:FF:000011">
    <property type="entry name" value="Pseudouridine synthase"/>
    <property type="match status" value="1"/>
</dbReference>
<dbReference type="InterPro" id="IPR006225">
    <property type="entry name" value="PsdUridine_synth_RluC/D"/>
</dbReference>
<organism evidence="13 14">
    <name type="scientific">Enterovibrio nigricans DSM 22720</name>
    <dbReference type="NCBI Taxonomy" id="1121868"/>
    <lineage>
        <taxon>Bacteria</taxon>
        <taxon>Pseudomonadati</taxon>
        <taxon>Pseudomonadota</taxon>
        <taxon>Gammaproteobacteria</taxon>
        <taxon>Vibrionales</taxon>
        <taxon>Vibrionaceae</taxon>
        <taxon>Enterovibrio</taxon>
    </lineage>
</organism>
<dbReference type="SUPFAM" id="SSF55120">
    <property type="entry name" value="Pseudouridine synthase"/>
    <property type="match status" value="1"/>
</dbReference>
<dbReference type="PANTHER" id="PTHR21600:SF44">
    <property type="entry name" value="RIBOSOMAL LARGE SUBUNIT PSEUDOURIDINE SYNTHASE D"/>
    <property type="match status" value="1"/>
</dbReference>
<name>A0A1T4TZW7_9GAMM</name>
<dbReference type="InterPro" id="IPR006145">
    <property type="entry name" value="PsdUridine_synth_RsuA/RluA"/>
</dbReference>
<comment type="function">
    <text evidence="8">Responsible for synthesis of pseudouridine from uracil at positions 1911, 1915 and 1917 in 23S ribosomal RNA.</text>
</comment>
<dbReference type="GO" id="GO:0000455">
    <property type="term" value="P:enzyme-directed rRNA pseudouridine synthesis"/>
    <property type="evidence" value="ECO:0007669"/>
    <property type="project" value="TreeGrafter"/>
</dbReference>
<feature type="active site" evidence="9">
    <location>
        <position position="161"/>
    </location>
</feature>
<evidence type="ECO:0000256" key="6">
    <source>
        <dbReference type="ARBA" id="ARBA00023235"/>
    </source>
</evidence>
<comment type="subcellular location">
    <subcellularLocation>
        <location evidence="1">Cytoplasm</location>
    </subcellularLocation>
</comment>
<dbReference type="EMBL" id="FUXU01000003">
    <property type="protein sequence ID" value="SKA45960.1"/>
    <property type="molecule type" value="Genomic_DNA"/>
</dbReference>
<evidence type="ECO:0000256" key="2">
    <source>
        <dbReference type="ARBA" id="ARBA00010876"/>
    </source>
</evidence>
<accession>A0A1T4TZW7</accession>
<evidence type="ECO:0000256" key="8">
    <source>
        <dbReference type="ARBA" id="ARBA00056072"/>
    </source>
</evidence>
<dbReference type="InterPro" id="IPR002942">
    <property type="entry name" value="S4_RNA-bd"/>
</dbReference>
<dbReference type="PROSITE" id="PS01129">
    <property type="entry name" value="PSI_RLU"/>
    <property type="match status" value="1"/>
</dbReference>
<comment type="catalytic activity">
    <reaction evidence="7">
        <text>uridine(1911/1915/1917) in 23S rRNA = pseudouridine(1911/1915/1917) in 23S rRNA</text>
        <dbReference type="Rhea" id="RHEA:42524"/>
        <dbReference type="Rhea" id="RHEA-COMP:10097"/>
        <dbReference type="Rhea" id="RHEA-COMP:10098"/>
        <dbReference type="ChEBI" id="CHEBI:65314"/>
        <dbReference type="ChEBI" id="CHEBI:65315"/>
        <dbReference type="EC" id="5.4.99.23"/>
    </reaction>
</comment>
<comment type="similarity">
    <text evidence="2 11">Belongs to the pseudouridine synthase RluA family.</text>
</comment>
<dbReference type="Gene3D" id="3.30.2350.10">
    <property type="entry name" value="Pseudouridine synthase"/>
    <property type="match status" value="1"/>
</dbReference>
<dbReference type="PANTHER" id="PTHR21600">
    <property type="entry name" value="MITOCHONDRIAL RNA PSEUDOURIDINE SYNTHASE"/>
    <property type="match status" value="1"/>
</dbReference>
<evidence type="ECO:0000259" key="12">
    <source>
        <dbReference type="SMART" id="SM00363"/>
    </source>
</evidence>
<dbReference type="NCBIfam" id="TIGR00005">
    <property type="entry name" value="rluA_subfam"/>
    <property type="match status" value="1"/>
</dbReference>
<dbReference type="Pfam" id="PF00849">
    <property type="entry name" value="PseudoU_synth_2"/>
    <property type="match status" value="1"/>
</dbReference>
<gene>
    <name evidence="13" type="ORF">SAMN02745132_00471</name>
</gene>
<dbReference type="GO" id="GO:0003723">
    <property type="term" value="F:RNA binding"/>
    <property type="evidence" value="ECO:0007669"/>
    <property type="project" value="UniProtKB-KW"/>
</dbReference>
<dbReference type="Proteomes" id="UP000190162">
    <property type="component" value="Unassembled WGS sequence"/>
</dbReference>
<reference evidence="14" key="1">
    <citation type="submission" date="2017-02" db="EMBL/GenBank/DDBJ databases">
        <authorList>
            <person name="Varghese N."/>
            <person name="Submissions S."/>
        </authorList>
    </citation>
    <scope>NUCLEOTIDE SEQUENCE [LARGE SCALE GENOMIC DNA]</scope>
    <source>
        <strain evidence="14">DSM 22720</strain>
    </source>
</reference>
<dbReference type="CDD" id="cd02869">
    <property type="entry name" value="PseudoU_synth_RluA_like"/>
    <property type="match status" value="1"/>
</dbReference>
<evidence type="ECO:0000256" key="10">
    <source>
        <dbReference type="PROSITE-ProRule" id="PRU00182"/>
    </source>
</evidence>
<keyword evidence="5 10" id="KW-0694">RNA-binding</keyword>
<evidence type="ECO:0000313" key="13">
    <source>
        <dbReference type="EMBL" id="SKA45960.1"/>
    </source>
</evidence>
<keyword evidence="3" id="KW-0963">Cytoplasm</keyword>
<evidence type="ECO:0000256" key="5">
    <source>
        <dbReference type="ARBA" id="ARBA00022884"/>
    </source>
</evidence>
<dbReference type="InterPro" id="IPR050188">
    <property type="entry name" value="RluA_PseudoU_synthase"/>
</dbReference>
<evidence type="ECO:0000256" key="9">
    <source>
        <dbReference type="PIRSR" id="PIRSR606225-1"/>
    </source>
</evidence>
<proteinExistence type="inferred from homology"/>
<dbReference type="CDD" id="cd00165">
    <property type="entry name" value="S4"/>
    <property type="match status" value="1"/>
</dbReference>
<evidence type="ECO:0000313" key="14">
    <source>
        <dbReference type="Proteomes" id="UP000190162"/>
    </source>
</evidence>
<evidence type="ECO:0000256" key="7">
    <source>
        <dbReference type="ARBA" id="ARBA00036882"/>
    </source>
</evidence>
<dbReference type="SUPFAM" id="SSF55174">
    <property type="entry name" value="Alpha-L RNA-binding motif"/>
    <property type="match status" value="1"/>
</dbReference>
<dbReference type="SMART" id="SM00363">
    <property type="entry name" value="S4"/>
    <property type="match status" value="1"/>
</dbReference>
<protein>
    <recommendedName>
        <fullName evidence="11">Pseudouridine synthase</fullName>
        <ecNumber evidence="11">5.4.99.-</ecNumber>
    </recommendedName>
</protein>
<dbReference type="Pfam" id="PF01479">
    <property type="entry name" value="S4"/>
    <property type="match status" value="1"/>
</dbReference>
<dbReference type="NCBIfam" id="NF008385">
    <property type="entry name" value="PRK11180.1"/>
    <property type="match status" value="1"/>
</dbReference>
<comment type="catalytic activity">
    <reaction evidence="11">
        <text>a uridine in RNA = a pseudouridine in RNA</text>
        <dbReference type="Rhea" id="RHEA:48348"/>
        <dbReference type="Rhea" id="RHEA-COMP:12068"/>
        <dbReference type="Rhea" id="RHEA-COMP:12069"/>
        <dbReference type="ChEBI" id="CHEBI:65314"/>
        <dbReference type="ChEBI" id="CHEBI:65315"/>
    </reaction>
</comment>
<keyword evidence="14" id="KW-1185">Reference proteome</keyword>
<evidence type="ECO:0000256" key="1">
    <source>
        <dbReference type="ARBA" id="ARBA00004496"/>
    </source>
</evidence>
<dbReference type="InterPro" id="IPR006224">
    <property type="entry name" value="PsdUridine_synth_RluA-like_CS"/>
</dbReference>
<dbReference type="EC" id="5.4.99.-" evidence="11"/>
<dbReference type="InterPro" id="IPR020103">
    <property type="entry name" value="PsdUridine_synth_cat_dom_sf"/>
</dbReference>
<feature type="domain" description="RNA-binding S4" evidence="12">
    <location>
        <begin position="40"/>
        <end position="105"/>
    </location>
</feature>
<dbReference type="GO" id="GO:0005737">
    <property type="term" value="C:cytoplasm"/>
    <property type="evidence" value="ECO:0007669"/>
    <property type="project" value="UniProtKB-SubCell"/>
</dbReference>
<keyword evidence="6 11" id="KW-0413">Isomerase</keyword>
<evidence type="ECO:0000256" key="11">
    <source>
        <dbReference type="RuleBase" id="RU362028"/>
    </source>
</evidence>
<keyword evidence="4" id="KW-0698">rRNA processing</keyword>